<keyword evidence="1" id="KW-0812">Transmembrane</keyword>
<dbReference type="eggNOG" id="ENOG5031HQR">
    <property type="taxonomic scope" value="Bacteria"/>
</dbReference>
<keyword evidence="1" id="KW-0472">Membrane</keyword>
<dbReference type="STRING" id="1440774.Y900_016795"/>
<comment type="caution">
    <text evidence="2">The sequence shown here is derived from an EMBL/GenBank/DDBJ whole genome shotgun (WGS) entry which is preliminary data.</text>
</comment>
<feature type="transmembrane region" description="Helical" evidence="1">
    <location>
        <begin position="113"/>
        <end position="135"/>
    </location>
</feature>
<feature type="transmembrane region" description="Helical" evidence="1">
    <location>
        <begin position="52"/>
        <end position="77"/>
    </location>
</feature>
<evidence type="ECO:0000313" key="2">
    <source>
        <dbReference type="EMBL" id="KDF00556.1"/>
    </source>
</evidence>
<protein>
    <submittedName>
        <fullName evidence="2">Membrane protein</fullName>
    </submittedName>
</protein>
<feature type="transmembrane region" description="Helical" evidence="1">
    <location>
        <begin position="25"/>
        <end position="45"/>
    </location>
</feature>
<dbReference type="Proteomes" id="UP000022835">
    <property type="component" value="Unassembled WGS sequence"/>
</dbReference>
<organism evidence="2 3">
    <name type="scientific">Mycolicibacterium aromaticivorans JS19b1 = JCM 16368</name>
    <dbReference type="NCBI Taxonomy" id="1440774"/>
    <lineage>
        <taxon>Bacteria</taxon>
        <taxon>Bacillati</taxon>
        <taxon>Actinomycetota</taxon>
        <taxon>Actinomycetes</taxon>
        <taxon>Mycobacteriales</taxon>
        <taxon>Mycobacteriaceae</taxon>
        <taxon>Mycolicibacterium</taxon>
    </lineage>
</organism>
<feature type="transmembrane region" description="Helical" evidence="1">
    <location>
        <begin position="83"/>
        <end position="101"/>
    </location>
</feature>
<proteinExistence type="predicted"/>
<gene>
    <name evidence="2" type="ORF">Y900_016795</name>
</gene>
<sequence>MAVVTHQHQQPPTAHTRPADVDTGFWLWLIALPLMVIGYLVDAYFTASKHSSFFVIGITVLFAVTVSAVVVTFLFLMRSGYRWTRTVLTGGGVASVIYTAASLFSTDRETVQAVVFAVTGIIGSVLIMGGAYLLHRPDAHGFFSK</sequence>
<reference evidence="2" key="1">
    <citation type="submission" date="2014-05" db="EMBL/GenBank/DDBJ databases">
        <title>Genome sequence of Mycobacterium aromaticivorans strain JS19b1T (= DSM 45407T).</title>
        <authorList>
            <person name="Kwak Y."/>
            <person name="Park G.-S."/>
            <person name="Li Q.X."/>
            <person name="Lee S.-E."/>
            <person name="Shin J.-H."/>
        </authorList>
    </citation>
    <scope>NUCLEOTIDE SEQUENCE [LARGE SCALE GENOMIC DNA]</scope>
    <source>
        <strain evidence="2">JS19b1</strain>
    </source>
</reference>
<accession>A0A064CJN4</accession>
<keyword evidence="3" id="KW-1185">Reference proteome</keyword>
<name>A0A064CJN4_9MYCO</name>
<evidence type="ECO:0000256" key="1">
    <source>
        <dbReference type="SAM" id="Phobius"/>
    </source>
</evidence>
<evidence type="ECO:0000313" key="3">
    <source>
        <dbReference type="Proteomes" id="UP000022835"/>
    </source>
</evidence>
<dbReference type="EMBL" id="JALN02000001">
    <property type="protein sequence ID" value="KDF00556.1"/>
    <property type="molecule type" value="Genomic_DNA"/>
</dbReference>
<dbReference type="AlphaFoldDB" id="A0A064CJN4"/>
<keyword evidence="1" id="KW-1133">Transmembrane helix</keyword>